<reference evidence="10 11" key="1">
    <citation type="submission" date="2020-08" db="EMBL/GenBank/DDBJ databases">
        <authorList>
            <person name="Newling K."/>
            <person name="Davey J."/>
            <person name="Forrester S."/>
        </authorList>
    </citation>
    <scope>NUCLEOTIDE SEQUENCE [LARGE SCALE GENOMIC DNA]</scope>
    <source>
        <strain evidence="11">Crithidia deanei Carvalho (ATCC PRA-265)</strain>
    </source>
</reference>
<dbReference type="FunFam" id="3.40.50.300:FF:000933">
    <property type="entry name" value="ABC transporter A family member 7"/>
    <property type="match status" value="1"/>
</dbReference>
<dbReference type="GO" id="GO:0005524">
    <property type="term" value="F:ATP binding"/>
    <property type="evidence" value="ECO:0007669"/>
    <property type="project" value="UniProtKB-KW"/>
</dbReference>
<dbReference type="EMBL" id="LR877172">
    <property type="protein sequence ID" value="CAD2222743.1"/>
    <property type="molecule type" value="Genomic_DNA"/>
</dbReference>
<keyword evidence="3" id="KW-0547">Nucleotide-binding</keyword>
<gene>
    <name evidence="10" type="ORF">ADEAN_001029000</name>
</gene>
<dbReference type="InterPro" id="IPR017871">
    <property type="entry name" value="ABC_transporter-like_CS"/>
</dbReference>
<dbReference type="SMART" id="SM00382">
    <property type="entry name" value="AAA"/>
    <property type="match status" value="1"/>
</dbReference>
<dbReference type="InterPro" id="IPR003439">
    <property type="entry name" value="ABC_transporter-like_ATP-bd"/>
</dbReference>
<evidence type="ECO:0000259" key="9">
    <source>
        <dbReference type="PROSITE" id="PS50893"/>
    </source>
</evidence>
<dbReference type="GO" id="GO:0140359">
    <property type="term" value="F:ABC-type transporter activity"/>
    <property type="evidence" value="ECO:0007669"/>
    <property type="project" value="InterPro"/>
</dbReference>
<dbReference type="Pfam" id="PF00005">
    <property type="entry name" value="ABC_tran"/>
    <property type="match status" value="1"/>
</dbReference>
<evidence type="ECO:0000256" key="5">
    <source>
        <dbReference type="ARBA" id="ARBA00022989"/>
    </source>
</evidence>
<evidence type="ECO:0000256" key="8">
    <source>
        <dbReference type="SAM" id="Phobius"/>
    </source>
</evidence>
<keyword evidence="5 8" id="KW-1133">Transmembrane helix</keyword>
<sequence length="792" mass="88677">MSTSGFNVSIRLNATALPRTNKPLWSDYVGGVEKDGTEMYILSGFSTLQQTVYDYYVTQVNPIGATIAAPAMTPMPTIKYNEQKFLATVSQLAPLILVLGFLYPVSQMTKRIVVEKELRLREAMLIMGLTETVMYLSWFIIYVVQFALVSLISTILLKVTYVKNSNFGIIFFIFFFFCLSIITLSGLMAAFFTKSRLAALLAPLIYFVLSIPLFAMQDTKGGARIGISFLSPSALAVAFDILFDHELSGGMTGSDLTYFRDDPKMLIVLIIMFVDMVLYLLLMLYFDAVLPKDWGTRRHPLFFIVDPIRYCCRRNKQVEENVEDGRAEDGVFEPIADADDAAIRIVGLRKVFGRGKKKFVAVNNLHWCMREGEISILLGHNGAGKSTTMNMMTGMIQATDGDCYIYGRSIRREMKEARQEIGYCPQHNILWPTMTCREHLWYYAAIKGLRGEEREVAIQSLLKSVDFEEKENYRASDLSGGQKRKLSVGISFVGGSRLIFLDEPTAGMDVGARRHTWGLLRERATSHSILLTTHFMDEADLLGDSVAIMSHGRLQCSGSNLFLKSQLGAGYILTMSVIPHVNRQPIVGMVQQLVPSAEPLGSGAGEVALRLPMSAKSVFPDLLASVESDSAKDLGIKAYSMSATTLEEIFLKIALADENKKKEEEQQPETHDPEAQEGEGNSVWNVNLMTKESALMWSQFKALLLKRFWNSLRDRRTQFFQIICPVVCVLLAMLLMLVKFSEAEPILLNDNLYETDVEVDIGTCTFSYPLSSLWPTPTTPGPPPPRTCRPRC</sequence>
<dbReference type="Gene3D" id="3.40.50.300">
    <property type="entry name" value="P-loop containing nucleotide triphosphate hydrolases"/>
    <property type="match status" value="1"/>
</dbReference>
<protein>
    <submittedName>
        <fullName evidence="10">ABC-2 family transporter protein/ABC transporter, putative</fullName>
    </submittedName>
</protein>
<keyword evidence="6 8" id="KW-0472">Membrane</keyword>
<feature type="domain" description="ABC transporter" evidence="9">
    <location>
        <begin position="343"/>
        <end position="576"/>
    </location>
</feature>
<feature type="transmembrane region" description="Helical" evidence="8">
    <location>
        <begin position="85"/>
        <end position="103"/>
    </location>
</feature>
<feature type="compositionally biased region" description="Basic and acidic residues" evidence="7">
    <location>
        <begin position="661"/>
        <end position="674"/>
    </location>
</feature>
<feature type="transmembrane region" description="Helical" evidence="8">
    <location>
        <begin position="719"/>
        <end position="738"/>
    </location>
</feature>
<dbReference type="GO" id="GO:0005319">
    <property type="term" value="F:lipid transporter activity"/>
    <property type="evidence" value="ECO:0007669"/>
    <property type="project" value="TreeGrafter"/>
</dbReference>
<dbReference type="InterPro" id="IPR003593">
    <property type="entry name" value="AAA+_ATPase"/>
</dbReference>
<name>A0A7G2CWD7_9TRYP</name>
<keyword evidence="11" id="KW-1185">Reference proteome</keyword>
<dbReference type="AlphaFoldDB" id="A0A7G2CWD7"/>
<evidence type="ECO:0000256" key="1">
    <source>
        <dbReference type="ARBA" id="ARBA00004141"/>
    </source>
</evidence>
<dbReference type="PANTHER" id="PTHR19229">
    <property type="entry name" value="ATP-BINDING CASSETTE TRANSPORTER SUBFAMILY A ABCA"/>
    <property type="match status" value="1"/>
</dbReference>
<evidence type="ECO:0000256" key="4">
    <source>
        <dbReference type="ARBA" id="ARBA00022840"/>
    </source>
</evidence>
<evidence type="ECO:0000256" key="2">
    <source>
        <dbReference type="ARBA" id="ARBA00022692"/>
    </source>
</evidence>
<dbReference type="Proteomes" id="UP000515908">
    <property type="component" value="Chromosome 28"/>
</dbReference>
<evidence type="ECO:0000256" key="7">
    <source>
        <dbReference type="SAM" id="MobiDB-lite"/>
    </source>
</evidence>
<evidence type="ECO:0000256" key="3">
    <source>
        <dbReference type="ARBA" id="ARBA00022741"/>
    </source>
</evidence>
<dbReference type="Pfam" id="PF12698">
    <property type="entry name" value="ABC2_membrane_3"/>
    <property type="match status" value="1"/>
</dbReference>
<dbReference type="GO" id="GO:0016020">
    <property type="term" value="C:membrane"/>
    <property type="evidence" value="ECO:0007669"/>
    <property type="project" value="UniProtKB-SubCell"/>
</dbReference>
<keyword evidence="4" id="KW-0067">ATP-binding</keyword>
<dbReference type="PANTHER" id="PTHR19229:SF250">
    <property type="entry name" value="ABC TRANSPORTER DOMAIN-CONTAINING PROTEIN-RELATED"/>
    <property type="match status" value="1"/>
</dbReference>
<keyword evidence="2 8" id="KW-0812">Transmembrane</keyword>
<accession>A0A7G2CWD7</accession>
<evidence type="ECO:0000256" key="6">
    <source>
        <dbReference type="ARBA" id="ARBA00023136"/>
    </source>
</evidence>
<comment type="subcellular location">
    <subcellularLocation>
        <location evidence="1">Membrane</location>
        <topology evidence="1">Multi-pass membrane protein</topology>
    </subcellularLocation>
</comment>
<feature type="transmembrane region" description="Helical" evidence="8">
    <location>
        <begin position="135"/>
        <end position="157"/>
    </location>
</feature>
<dbReference type="CDD" id="cd03263">
    <property type="entry name" value="ABC_subfamily_A"/>
    <property type="match status" value="1"/>
</dbReference>
<dbReference type="VEuPathDB" id="TriTrypDB:ADEAN_001029000"/>
<feature type="transmembrane region" description="Helical" evidence="8">
    <location>
        <begin position="227"/>
        <end position="245"/>
    </location>
</feature>
<evidence type="ECO:0000313" key="10">
    <source>
        <dbReference type="EMBL" id="CAD2222743.1"/>
    </source>
</evidence>
<feature type="transmembrane region" description="Helical" evidence="8">
    <location>
        <begin position="169"/>
        <end position="191"/>
    </location>
</feature>
<feature type="transmembrane region" description="Helical" evidence="8">
    <location>
        <begin position="265"/>
        <end position="290"/>
    </location>
</feature>
<dbReference type="SUPFAM" id="SSF52540">
    <property type="entry name" value="P-loop containing nucleoside triphosphate hydrolases"/>
    <property type="match status" value="1"/>
</dbReference>
<dbReference type="GO" id="GO:0016887">
    <property type="term" value="F:ATP hydrolysis activity"/>
    <property type="evidence" value="ECO:0007669"/>
    <property type="project" value="InterPro"/>
</dbReference>
<dbReference type="InterPro" id="IPR027417">
    <property type="entry name" value="P-loop_NTPase"/>
</dbReference>
<evidence type="ECO:0000313" key="11">
    <source>
        <dbReference type="Proteomes" id="UP000515908"/>
    </source>
</evidence>
<organism evidence="10 11">
    <name type="scientific">Angomonas deanei</name>
    <dbReference type="NCBI Taxonomy" id="59799"/>
    <lineage>
        <taxon>Eukaryota</taxon>
        <taxon>Discoba</taxon>
        <taxon>Euglenozoa</taxon>
        <taxon>Kinetoplastea</taxon>
        <taxon>Metakinetoplastina</taxon>
        <taxon>Trypanosomatida</taxon>
        <taxon>Trypanosomatidae</taxon>
        <taxon>Strigomonadinae</taxon>
        <taxon>Angomonas</taxon>
    </lineage>
</organism>
<feature type="region of interest" description="Disordered" evidence="7">
    <location>
        <begin position="661"/>
        <end position="681"/>
    </location>
</feature>
<dbReference type="PROSITE" id="PS50893">
    <property type="entry name" value="ABC_TRANSPORTER_2"/>
    <property type="match status" value="1"/>
</dbReference>
<dbReference type="InterPro" id="IPR013525">
    <property type="entry name" value="ABC2_TM"/>
</dbReference>
<feature type="transmembrane region" description="Helical" evidence="8">
    <location>
        <begin position="197"/>
        <end position="215"/>
    </location>
</feature>
<dbReference type="PROSITE" id="PS00211">
    <property type="entry name" value="ABC_TRANSPORTER_1"/>
    <property type="match status" value="1"/>
</dbReference>
<proteinExistence type="predicted"/>
<dbReference type="InterPro" id="IPR026082">
    <property type="entry name" value="ABCA"/>
</dbReference>